<accession>A0A9X2VGI1</accession>
<evidence type="ECO:0000313" key="2">
    <source>
        <dbReference type="Proteomes" id="UP001141259"/>
    </source>
</evidence>
<comment type="caution">
    <text evidence="1">The sequence shown here is derived from an EMBL/GenBank/DDBJ whole genome shotgun (WGS) entry which is preliminary data.</text>
</comment>
<reference evidence="1" key="1">
    <citation type="submission" date="2022-08" db="EMBL/GenBank/DDBJ databases">
        <authorList>
            <person name="Tistechok S."/>
            <person name="Samborskyy M."/>
            <person name="Roman I."/>
        </authorList>
    </citation>
    <scope>NUCLEOTIDE SEQUENCE</scope>
    <source>
        <strain evidence="1">DSM 103496</strain>
    </source>
</reference>
<organism evidence="1 2">
    <name type="scientific">Umezawaea endophytica</name>
    <dbReference type="NCBI Taxonomy" id="1654476"/>
    <lineage>
        <taxon>Bacteria</taxon>
        <taxon>Bacillati</taxon>
        <taxon>Actinomycetota</taxon>
        <taxon>Actinomycetes</taxon>
        <taxon>Pseudonocardiales</taxon>
        <taxon>Pseudonocardiaceae</taxon>
        <taxon>Umezawaea</taxon>
    </lineage>
</organism>
<protein>
    <submittedName>
        <fullName evidence="1">Uncharacterized protein</fullName>
    </submittedName>
</protein>
<dbReference type="EMBL" id="JANYMP010000002">
    <property type="protein sequence ID" value="MCS7476126.1"/>
    <property type="molecule type" value="Genomic_DNA"/>
</dbReference>
<name>A0A9X2VGI1_9PSEU</name>
<dbReference type="Proteomes" id="UP001141259">
    <property type="component" value="Unassembled WGS sequence"/>
</dbReference>
<sequence>MVVNSIRRILVAVVLCLGITGGFGVGLAQADVHVTTEPGEVFTPPYQAN</sequence>
<gene>
    <name evidence="1" type="ORF">NZH93_04610</name>
</gene>
<keyword evidence="2" id="KW-1185">Reference proteome</keyword>
<proteinExistence type="predicted"/>
<dbReference type="AlphaFoldDB" id="A0A9X2VGI1"/>
<dbReference type="RefSeq" id="WP_259621640.1">
    <property type="nucleotide sequence ID" value="NZ_JANYMP010000002.1"/>
</dbReference>
<evidence type="ECO:0000313" key="1">
    <source>
        <dbReference type="EMBL" id="MCS7476126.1"/>
    </source>
</evidence>